<evidence type="ECO:0000313" key="2">
    <source>
        <dbReference type="EMBL" id="SEC72257.1"/>
    </source>
</evidence>
<sequence length="54" mass="5927">MTFEDVDDSPGELITVDDRGRTNLAKAGARGRQYTGHRHADRTITLTPTTPLSD</sequence>
<gene>
    <name evidence="2" type="ORF">SAMN04489793_3037</name>
</gene>
<accession>A0A1H4UU63</accession>
<dbReference type="Proteomes" id="UP000182241">
    <property type="component" value="Unassembled WGS sequence"/>
</dbReference>
<evidence type="ECO:0000313" key="3">
    <source>
        <dbReference type="Proteomes" id="UP000182241"/>
    </source>
</evidence>
<organism evidence="2 3">
    <name type="scientific">Tsukamurella tyrosinosolvens</name>
    <dbReference type="NCBI Taxonomy" id="57704"/>
    <lineage>
        <taxon>Bacteria</taxon>
        <taxon>Bacillati</taxon>
        <taxon>Actinomycetota</taxon>
        <taxon>Actinomycetes</taxon>
        <taxon>Mycobacteriales</taxon>
        <taxon>Tsukamurellaceae</taxon>
        <taxon>Tsukamurella</taxon>
    </lineage>
</organism>
<evidence type="ECO:0000256" key="1">
    <source>
        <dbReference type="SAM" id="MobiDB-lite"/>
    </source>
</evidence>
<dbReference type="RefSeq" id="WP_156486374.1">
    <property type="nucleotide sequence ID" value="NZ_FNSA01000003.1"/>
</dbReference>
<proteinExistence type="predicted"/>
<name>A0A1H4UU63_TSUTY</name>
<feature type="compositionally biased region" description="Acidic residues" evidence="1">
    <location>
        <begin position="1"/>
        <end position="10"/>
    </location>
</feature>
<feature type="region of interest" description="Disordered" evidence="1">
    <location>
        <begin position="1"/>
        <end position="20"/>
    </location>
</feature>
<reference evidence="3" key="1">
    <citation type="submission" date="2016-10" db="EMBL/GenBank/DDBJ databases">
        <authorList>
            <person name="Varghese N."/>
            <person name="Submissions S."/>
        </authorList>
    </citation>
    <scope>NUCLEOTIDE SEQUENCE [LARGE SCALE GENOMIC DNA]</scope>
    <source>
        <strain evidence="3">DSM 44234</strain>
    </source>
</reference>
<keyword evidence="3" id="KW-1185">Reference proteome</keyword>
<dbReference type="AlphaFoldDB" id="A0A1H4UU63"/>
<dbReference type="STRING" id="57704.SAMN04489793_3037"/>
<dbReference type="EMBL" id="FNSA01000003">
    <property type="protein sequence ID" value="SEC72257.1"/>
    <property type="molecule type" value="Genomic_DNA"/>
</dbReference>
<protein>
    <submittedName>
        <fullName evidence="2">Uncharacterized protein</fullName>
    </submittedName>
</protein>